<dbReference type="AlphaFoldDB" id="A0A392MTK2"/>
<evidence type="ECO:0000313" key="1">
    <source>
        <dbReference type="EMBL" id="MCH90870.1"/>
    </source>
</evidence>
<name>A0A392MTK2_9FABA</name>
<dbReference type="EMBL" id="LXQA010019226">
    <property type="protein sequence ID" value="MCH90870.1"/>
    <property type="molecule type" value="Genomic_DNA"/>
</dbReference>
<reference evidence="1 2" key="1">
    <citation type="journal article" date="2018" name="Front. Plant Sci.">
        <title>Red Clover (Trifolium pratense) and Zigzag Clover (T. medium) - A Picture of Genomic Similarities and Differences.</title>
        <authorList>
            <person name="Dluhosova J."/>
            <person name="Istvanek J."/>
            <person name="Nedelnik J."/>
            <person name="Repkova J."/>
        </authorList>
    </citation>
    <scope>NUCLEOTIDE SEQUENCE [LARGE SCALE GENOMIC DNA]</scope>
    <source>
        <strain evidence="2">cv. 10/8</strain>
        <tissue evidence="1">Leaf</tissue>
    </source>
</reference>
<evidence type="ECO:0000313" key="2">
    <source>
        <dbReference type="Proteomes" id="UP000265520"/>
    </source>
</evidence>
<dbReference type="InterPro" id="IPR032675">
    <property type="entry name" value="LRR_dom_sf"/>
</dbReference>
<dbReference type="Gene3D" id="3.80.10.10">
    <property type="entry name" value="Ribonuclease Inhibitor"/>
    <property type="match status" value="1"/>
</dbReference>
<gene>
    <name evidence="1" type="ORF">A2U01_0011793</name>
</gene>
<dbReference type="PANTHER" id="PTHR32212">
    <property type="entry name" value="CYCLIN-LIKE F-BOX"/>
    <property type="match status" value="1"/>
</dbReference>
<accession>A0A392MTK2</accession>
<protein>
    <submittedName>
        <fullName evidence="1">F-box family protein</fullName>
    </submittedName>
</protein>
<dbReference type="SUPFAM" id="SSF52047">
    <property type="entry name" value="RNI-like"/>
    <property type="match status" value="1"/>
</dbReference>
<sequence>LNTRGFKSLAAFDDLLSRVLSLRDHSTPVYALKLSYRHFIHPDIVKTMIEYAVSHHVQRLKTSIICDIQRFLPCLLSSQTLTSLNLNVHDTIRNSRMVFPNSLNLPALTTLTLKQFYFLSDHNGCAEPFSAFNNLKTLILVSCNVLDKDDVLQQQQQEVLCISSATLVNLTILACNHIRKLKLSAPSLSGFYNETEDSAFLLSWLVELANIKSLKVSSNTLQVLSFLPDLFKLKFTSLCNLESLQVQMVPLPLALYDALKAKYLEEKGVEFYLYQNTFIPDGVVDFLIQNSPSAKVNIIPFKVICAFNFFQ</sequence>
<organism evidence="1 2">
    <name type="scientific">Trifolium medium</name>
    <dbReference type="NCBI Taxonomy" id="97028"/>
    <lineage>
        <taxon>Eukaryota</taxon>
        <taxon>Viridiplantae</taxon>
        <taxon>Streptophyta</taxon>
        <taxon>Embryophyta</taxon>
        <taxon>Tracheophyta</taxon>
        <taxon>Spermatophyta</taxon>
        <taxon>Magnoliopsida</taxon>
        <taxon>eudicotyledons</taxon>
        <taxon>Gunneridae</taxon>
        <taxon>Pentapetalae</taxon>
        <taxon>rosids</taxon>
        <taxon>fabids</taxon>
        <taxon>Fabales</taxon>
        <taxon>Fabaceae</taxon>
        <taxon>Papilionoideae</taxon>
        <taxon>50 kb inversion clade</taxon>
        <taxon>NPAAA clade</taxon>
        <taxon>Hologalegina</taxon>
        <taxon>IRL clade</taxon>
        <taxon>Trifolieae</taxon>
        <taxon>Trifolium</taxon>
    </lineage>
</organism>
<keyword evidence="2" id="KW-1185">Reference proteome</keyword>
<proteinExistence type="predicted"/>
<comment type="caution">
    <text evidence="1">The sequence shown here is derived from an EMBL/GenBank/DDBJ whole genome shotgun (WGS) entry which is preliminary data.</text>
</comment>
<feature type="non-terminal residue" evidence="1">
    <location>
        <position position="1"/>
    </location>
</feature>
<dbReference type="PANTHER" id="PTHR32212:SF269">
    <property type="entry name" value="F-BOX_RNI_FBD-LIKE DOMAIN PROTEIN"/>
    <property type="match status" value="1"/>
</dbReference>
<dbReference type="Proteomes" id="UP000265520">
    <property type="component" value="Unassembled WGS sequence"/>
</dbReference>